<dbReference type="Proteomes" id="UP000423065">
    <property type="component" value="Segment"/>
</dbReference>
<accession>A0A649VRU5</accession>
<dbReference type="EMBL" id="MN586040">
    <property type="protein sequence ID" value="QGJ95028.1"/>
    <property type="molecule type" value="Genomic_DNA"/>
</dbReference>
<dbReference type="RefSeq" id="YP_010059643.1">
    <property type="nucleotide sequence ID" value="NC_054726.1"/>
</dbReference>
<keyword evidence="2" id="KW-1185">Reference proteome</keyword>
<proteinExistence type="predicted"/>
<organism evidence="1 2">
    <name type="scientific">Gordonia phage Stormageddon</name>
    <dbReference type="NCBI Taxonomy" id="2656541"/>
    <lineage>
        <taxon>Viruses</taxon>
        <taxon>Duplodnaviria</taxon>
        <taxon>Heunggongvirae</taxon>
        <taxon>Uroviricota</taxon>
        <taxon>Caudoviricetes</taxon>
        <taxon>Stormageddonvirus</taxon>
        <taxon>Stormageddonvirus Stormageddon</taxon>
    </lineage>
</organism>
<sequence length="75" mass="8712">MRTFRIVLSLPDPKMEFYSRPIVAVDPDSIFVQEAIEAIDRTQQPHGLRVVAIEERVDKGYDHPFDAVSEEWRVV</sequence>
<reference evidence="1 2" key="1">
    <citation type="submission" date="2019-10" db="EMBL/GenBank/DDBJ databases">
        <authorList>
            <person name="Garlena R.A."/>
            <person name="Russell D.A."/>
            <person name="Pope W.H."/>
            <person name="Jacobs-Sera D."/>
            <person name="Hatfull G.F."/>
        </authorList>
    </citation>
    <scope>NUCLEOTIDE SEQUENCE [LARGE SCALE GENOMIC DNA]</scope>
</reference>
<evidence type="ECO:0000313" key="1">
    <source>
        <dbReference type="EMBL" id="QGJ95028.1"/>
    </source>
</evidence>
<dbReference type="GeneID" id="64766875"/>
<protein>
    <submittedName>
        <fullName evidence="1">Uncharacterized protein</fullName>
    </submittedName>
</protein>
<dbReference type="KEGG" id="vg:64766875"/>
<name>A0A649VRU5_9CAUD</name>
<evidence type="ECO:0000313" key="2">
    <source>
        <dbReference type="Proteomes" id="UP000423065"/>
    </source>
</evidence>
<gene>
    <name evidence="1" type="primary">168</name>
    <name evidence="1" type="ORF">SEA_STORMAGEDDON_168</name>
</gene>